<dbReference type="Gene3D" id="3.40.50.10190">
    <property type="entry name" value="BRCT domain"/>
    <property type="match status" value="1"/>
</dbReference>
<sequence length="840" mass="92302">MLLRVTRTVGGNTAADPRPSSDPPLHACLATADVTQSSSINVGDDNNGIDRGGGESQLIGGVPHAVIPVSPPVVHHRHTGEILSVGRKNCTATLEDKCVSRTHATIALLSNRDGGGEGGRASSSFLHSDDGGGRVMMEYGKPTTSEEIRACETSISGSICVVRDMGSKFGTYVSIDESLLAEYHPSPHGDINNDEQNNDDETGDDETDIEEGRNASAKGIDQVELTEKQARAVHILLSEDNDRDDLTSTTLPKFRKMGENKSMPLLQLSHSSSSSSSLSSSASASRHVILLFGPQGSAIRLSLVPLTFTFSRYKAPDLDPILASLHYVGAKHSSQWDVRHSTHLIAPEKTAAAKGIMAWACRRPVVTTGYVEALLRRRDAREGMPREEDYCPKGTWDANLKYTLEPSTALRGYLVAVMVDDDNAPLTQSAGAELVAIHEEAPSSSKAEFDSWWKSRTGRAIADGLAVVVIDSSSKRCKHFHDWLKQDETVRYTNAKNIAKAITNNNGEGELLMDVDKKVIDKIRAPPVARLEVTAPAVVATSDKSRLGDAVETAHKPDENEISVHLNDNNEYVPASTRRKRPQVDEPVDYAEQPKGDQQQPDRQKRHRKNQDEYALAMEMGQVEVEVQAEESVTSKTLTAPVNNQREKVVYESSDDEPGLPAERMPLPTTDDGWLVAAPIKRKPFRKNRDEEFVADEEVPDFAAETERLSGLIVREYVQSEKGSRGSGSMPVESVNRKKNDFKRFRKNNVLLGYTTFNPNRGTNQNHNNIPRIHLVDVLPKESARQLLLQQQQENLEREQELADHLFNDVGGANGGRKHGGGNMLSYLCQSTTNRGRGRR</sequence>
<feature type="compositionally biased region" description="Basic and acidic residues" evidence="1">
    <location>
        <begin position="546"/>
        <end position="559"/>
    </location>
</feature>
<dbReference type="SUPFAM" id="SSF49879">
    <property type="entry name" value="SMAD/FHA domain"/>
    <property type="match status" value="1"/>
</dbReference>
<dbReference type="AlphaFoldDB" id="A0ABD3R7W2"/>
<feature type="region of interest" description="Disordered" evidence="1">
    <location>
        <begin position="546"/>
        <end position="610"/>
    </location>
</feature>
<keyword evidence="3" id="KW-1185">Reference proteome</keyword>
<dbReference type="InterPro" id="IPR040227">
    <property type="entry name" value="Nibrin-rel"/>
</dbReference>
<reference evidence="2 3" key="1">
    <citation type="submission" date="2024-10" db="EMBL/GenBank/DDBJ databases">
        <title>Updated reference genomes for cyclostephanoid diatoms.</title>
        <authorList>
            <person name="Roberts W.R."/>
            <person name="Alverson A.J."/>
        </authorList>
    </citation>
    <scope>NUCLEOTIDE SEQUENCE [LARGE SCALE GENOMIC DNA]</scope>
    <source>
        <strain evidence="2 3">AJA228-03</strain>
    </source>
</reference>
<evidence type="ECO:0000313" key="3">
    <source>
        <dbReference type="Proteomes" id="UP001530377"/>
    </source>
</evidence>
<accession>A0ABD3R7W2</accession>
<organism evidence="2 3">
    <name type="scientific">Cyclostephanos tholiformis</name>
    <dbReference type="NCBI Taxonomy" id="382380"/>
    <lineage>
        <taxon>Eukaryota</taxon>
        <taxon>Sar</taxon>
        <taxon>Stramenopiles</taxon>
        <taxon>Ochrophyta</taxon>
        <taxon>Bacillariophyta</taxon>
        <taxon>Coscinodiscophyceae</taxon>
        <taxon>Thalassiosirophycidae</taxon>
        <taxon>Stephanodiscales</taxon>
        <taxon>Stephanodiscaceae</taxon>
        <taxon>Cyclostephanos</taxon>
    </lineage>
</organism>
<feature type="region of interest" description="Disordered" evidence="1">
    <location>
        <begin position="183"/>
        <end position="221"/>
    </location>
</feature>
<feature type="compositionally biased region" description="Acidic residues" evidence="1">
    <location>
        <begin position="192"/>
        <end position="209"/>
    </location>
</feature>
<evidence type="ECO:0000256" key="1">
    <source>
        <dbReference type="SAM" id="MobiDB-lite"/>
    </source>
</evidence>
<dbReference type="InterPro" id="IPR008984">
    <property type="entry name" value="SMAD_FHA_dom_sf"/>
</dbReference>
<name>A0ABD3R7W2_9STRA</name>
<feature type="compositionally biased region" description="Basic and acidic residues" evidence="1">
    <location>
        <begin position="592"/>
        <end position="603"/>
    </location>
</feature>
<proteinExistence type="predicted"/>
<feature type="region of interest" description="Disordered" evidence="1">
    <location>
        <begin position="110"/>
        <end position="134"/>
    </location>
</feature>
<feature type="region of interest" description="Disordered" evidence="1">
    <location>
        <begin position="651"/>
        <end position="671"/>
    </location>
</feature>
<dbReference type="Proteomes" id="UP001530377">
    <property type="component" value="Unassembled WGS sequence"/>
</dbReference>
<dbReference type="InterPro" id="IPR036420">
    <property type="entry name" value="BRCT_dom_sf"/>
</dbReference>
<evidence type="ECO:0000313" key="2">
    <source>
        <dbReference type="EMBL" id="KAL3808903.1"/>
    </source>
</evidence>
<dbReference type="EMBL" id="JALLPB020000461">
    <property type="protein sequence ID" value="KAL3808903.1"/>
    <property type="molecule type" value="Genomic_DNA"/>
</dbReference>
<dbReference type="PANTHER" id="PTHR12162:SF0">
    <property type="entry name" value="NIBRIN"/>
    <property type="match status" value="1"/>
</dbReference>
<gene>
    <name evidence="2" type="ORF">ACHAXA_008017</name>
</gene>
<dbReference type="PANTHER" id="PTHR12162">
    <property type="entry name" value="NIBRIN-RELATED"/>
    <property type="match status" value="1"/>
</dbReference>
<protein>
    <recommendedName>
        <fullName evidence="4">FHA domain-containing protein</fullName>
    </recommendedName>
</protein>
<comment type="caution">
    <text evidence="2">The sequence shown here is derived from an EMBL/GenBank/DDBJ whole genome shotgun (WGS) entry which is preliminary data.</text>
</comment>
<evidence type="ECO:0008006" key="4">
    <source>
        <dbReference type="Google" id="ProtNLM"/>
    </source>
</evidence>
<dbReference type="Gene3D" id="2.60.200.20">
    <property type="match status" value="1"/>
</dbReference>